<dbReference type="SMART" id="SM00855">
    <property type="entry name" value="PGAM"/>
    <property type="match status" value="1"/>
</dbReference>
<evidence type="ECO:0000313" key="1">
    <source>
        <dbReference type="EMBL" id="GGM38889.1"/>
    </source>
</evidence>
<dbReference type="SUPFAM" id="SSF53254">
    <property type="entry name" value="Phosphoglycerate mutase-like"/>
    <property type="match status" value="1"/>
</dbReference>
<dbReference type="AlphaFoldDB" id="A0A917WXF0"/>
<dbReference type="PANTHER" id="PTHR48100">
    <property type="entry name" value="BROAD-SPECIFICITY PHOSPHATASE YOR283W-RELATED"/>
    <property type="match status" value="1"/>
</dbReference>
<sequence>MVGSWWAGYRLTAVTEGPEATHHVDGLVGGWFDSDLTDRGLAHAGQIAQALVDRLPPAAAVEVFSSDLLRARRTAEVLGKRLGVGVVLDADLREKSYGEAGGRPQAWLDERFIPPPATGERMRHDEGIPGAETKWELAVRAYAALDRILRSTVEHQVVVTHGGTATFLLAAWIGMPVDTAGLVGIRFSPGGITHLREDDHFHNHWIAYLNDTHHLV</sequence>
<dbReference type="RefSeq" id="WP_189043630.1">
    <property type="nucleotide sequence ID" value="NZ_BMNB01000009.1"/>
</dbReference>
<dbReference type="Gene3D" id="3.40.50.1240">
    <property type="entry name" value="Phosphoglycerate mutase-like"/>
    <property type="match status" value="1"/>
</dbReference>
<dbReference type="InterPro" id="IPR050275">
    <property type="entry name" value="PGM_Phosphatase"/>
</dbReference>
<comment type="caution">
    <text evidence="1">The sequence shown here is derived from an EMBL/GenBank/DDBJ whole genome shotgun (WGS) entry which is preliminary data.</text>
</comment>
<dbReference type="EMBL" id="BMNB01000009">
    <property type="protein sequence ID" value="GGM38889.1"/>
    <property type="molecule type" value="Genomic_DNA"/>
</dbReference>
<reference evidence="1" key="2">
    <citation type="submission" date="2020-09" db="EMBL/GenBank/DDBJ databases">
        <authorList>
            <person name="Sun Q."/>
            <person name="Zhou Y."/>
        </authorList>
    </citation>
    <scope>NUCLEOTIDE SEQUENCE</scope>
    <source>
        <strain evidence="1">CGMCC 4.7312</strain>
    </source>
</reference>
<accession>A0A917WXF0</accession>
<organism evidence="1 2">
    <name type="scientific">Micromonospora sonchi</name>
    <dbReference type="NCBI Taxonomy" id="1763543"/>
    <lineage>
        <taxon>Bacteria</taxon>
        <taxon>Bacillati</taxon>
        <taxon>Actinomycetota</taxon>
        <taxon>Actinomycetes</taxon>
        <taxon>Micromonosporales</taxon>
        <taxon>Micromonosporaceae</taxon>
        <taxon>Micromonospora</taxon>
    </lineage>
</organism>
<proteinExistence type="predicted"/>
<dbReference type="GO" id="GO:0005737">
    <property type="term" value="C:cytoplasm"/>
    <property type="evidence" value="ECO:0007669"/>
    <property type="project" value="TreeGrafter"/>
</dbReference>
<evidence type="ECO:0000313" key="2">
    <source>
        <dbReference type="Proteomes" id="UP000608890"/>
    </source>
</evidence>
<dbReference type="InterPro" id="IPR013078">
    <property type="entry name" value="His_Pase_superF_clade-1"/>
</dbReference>
<dbReference type="PANTHER" id="PTHR48100:SF1">
    <property type="entry name" value="HISTIDINE PHOSPHATASE FAMILY PROTEIN-RELATED"/>
    <property type="match status" value="1"/>
</dbReference>
<dbReference type="Pfam" id="PF00300">
    <property type="entry name" value="His_Phos_1"/>
    <property type="match status" value="1"/>
</dbReference>
<dbReference type="Proteomes" id="UP000608890">
    <property type="component" value="Unassembled WGS sequence"/>
</dbReference>
<reference evidence="1" key="1">
    <citation type="journal article" date="2014" name="Int. J. Syst. Evol. Microbiol.">
        <title>Complete genome sequence of Corynebacterium casei LMG S-19264T (=DSM 44701T), isolated from a smear-ripened cheese.</title>
        <authorList>
            <consortium name="US DOE Joint Genome Institute (JGI-PGF)"/>
            <person name="Walter F."/>
            <person name="Albersmeier A."/>
            <person name="Kalinowski J."/>
            <person name="Ruckert C."/>
        </authorList>
    </citation>
    <scope>NUCLEOTIDE SEQUENCE</scope>
    <source>
        <strain evidence="1">CGMCC 4.7312</strain>
    </source>
</reference>
<protein>
    <submittedName>
        <fullName evidence="1">Phosphoglycerate mutase</fullName>
    </submittedName>
</protein>
<gene>
    <name evidence="1" type="ORF">GCM10011608_24540</name>
</gene>
<name>A0A917WXF0_9ACTN</name>
<keyword evidence="2" id="KW-1185">Reference proteome</keyword>
<dbReference type="GO" id="GO:0016791">
    <property type="term" value="F:phosphatase activity"/>
    <property type="evidence" value="ECO:0007669"/>
    <property type="project" value="TreeGrafter"/>
</dbReference>
<dbReference type="CDD" id="cd07067">
    <property type="entry name" value="HP_PGM_like"/>
    <property type="match status" value="1"/>
</dbReference>
<dbReference type="InterPro" id="IPR029033">
    <property type="entry name" value="His_PPase_superfam"/>
</dbReference>